<reference evidence="1" key="1">
    <citation type="journal article" date="2021" name="New Phytol.">
        <title>Evolutionary innovations through gain and loss of genes in the ectomycorrhizal Boletales.</title>
        <authorList>
            <person name="Wu G."/>
            <person name="Miyauchi S."/>
            <person name="Morin E."/>
            <person name="Kuo A."/>
            <person name="Drula E."/>
            <person name="Varga T."/>
            <person name="Kohler A."/>
            <person name="Feng B."/>
            <person name="Cao Y."/>
            <person name="Lipzen A."/>
            <person name="Daum C."/>
            <person name="Hundley H."/>
            <person name="Pangilinan J."/>
            <person name="Johnson J."/>
            <person name="Barry K."/>
            <person name="LaButti K."/>
            <person name="Ng V."/>
            <person name="Ahrendt S."/>
            <person name="Min B."/>
            <person name="Choi I.G."/>
            <person name="Park H."/>
            <person name="Plett J.M."/>
            <person name="Magnuson J."/>
            <person name="Spatafora J.W."/>
            <person name="Nagy L.G."/>
            <person name="Henrissat B."/>
            <person name="Grigoriev I.V."/>
            <person name="Yang Z.L."/>
            <person name="Xu J."/>
            <person name="Martin F.M."/>
        </authorList>
    </citation>
    <scope>NUCLEOTIDE SEQUENCE</scope>
    <source>
        <strain evidence="1">ATCC 28755</strain>
    </source>
</reference>
<evidence type="ECO:0000313" key="1">
    <source>
        <dbReference type="EMBL" id="KAH7903704.1"/>
    </source>
</evidence>
<gene>
    <name evidence="1" type="ORF">BJ138DRAFT_1120119</name>
</gene>
<keyword evidence="2" id="KW-1185">Reference proteome</keyword>
<evidence type="ECO:0000313" key="2">
    <source>
        <dbReference type="Proteomes" id="UP000790377"/>
    </source>
</evidence>
<proteinExistence type="predicted"/>
<protein>
    <submittedName>
        <fullName evidence="1">Uncharacterized protein</fullName>
    </submittedName>
</protein>
<name>A0ACB7ZS79_9AGAM</name>
<dbReference type="Proteomes" id="UP000790377">
    <property type="component" value="Unassembled WGS sequence"/>
</dbReference>
<organism evidence="1 2">
    <name type="scientific">Hygrophoropsis aurantiaca</name>
    <dbReference type="NCBI Taxonomy" id="72124"/>
    <lineage>
        <taxon>Eukaryota</taxon>
        <taxon>Fungi</taxon>
        <taxon>Dikarya</taxon>
        <taxon>Basidiomycota</taxon>
        <taxon>Agaricomycotina</taxon>
        <taxon>Agaricomycetes</taxon>
        <taxon>Agaricomycetidae</taxon>
        <taxon>Boletales</taxon>
        <taxon>Coniophorineae</taxon>
        <taxon>Hygrophoropsidaceae</taxon>
        <taxon>Hygrophoropsis</taxon>
    </lineage>
</organism>
<accession>A0ACB7ZS79</accession>
<dbReference type="EMBL" id="MU268802">
    <property type="protein sequence ID" value="KAH7903704.1"/>
    <property type="molecule type" value="Genomic_DNA"/>
</dbReference>
<sequence>MPRQSHQKPQPAVDINAPRQLRTRKTSTVAVPAPKPLKTKVPTKRVTKTYAAVVTDRELSAKEDKSVIDAPIRGSTTASSNEQSVPEVPITKIGPPTGVARSKGSFKARTTSNHAFPFVSTAPIANAKNKTMVQNGTLCPVHMLASLRRLSVSSRLWVLNETFPNDPPSTYSSTAFHSSQTPPSDTPSFGRPAVVGQPW</sequence>
<comment type="caution">
    <text evidence="1">The sequence shown here is derived from an EMBL/GenBank/DDBJ whole genome shotgun (WGS) entry which is preliminary data.</text>
</comment>